<protein>
    <recommendedName>
        <fullName evidence="4">K Homology domain-containing protein</fullName>
    </recommendedName>
</protein>
<name>A0A1E3NWC6_WICAA</name>
<accession>A0A1E3NWC6</accession>
<evidence type="ECO:0000256" key="3">
    <source>
        <dbReference type="SAM" id="MobiDB-lite"/>
    </source>
</evidence>
<dbReference type="InterPro" id="IPR004087">
    <property type="entry name" value="KH_dom"/>
</dbReference>
<dbReference type="OrthoDB" id="442947at2759"/>
<feature type="compositionally biased region" description="Low complexity" evidence="3">
    <location>
        <begin position="210"/>
        <end position="241"/>
    </location>
</feature>
<sequence length="326" mass="35184">MTEQEASESLFDTKFTSDASIDTSILPSTEENTTAIIGFRVLVSVKEAGIVIGKNGSVIADIRDQTGVKAGVSPVIQGCPDRILTVTGPLDSTCQALGLIAKALVSSPLDDSLFQYFPLKRLLPPGIEGSTSLRLLIPNAQMGTIIGRQGARIKALQENFNVRLVASKDFLHNSTERLVELQGLPEEIESSTKIIARCLIEDWHSAAGTTFYTPTPRTPRRSNYSSSSSNTSTSNQSNSTPGDVSRTVNFPSEYVGCLIGKAGSRIQEIRKVSGAQITIASEDDESGERTFTLSGSNRSVGKALSFLQQNLEREKQRRERIAAGDE</sequence>
<dbReference type="PROSITE" id="PS50084">
    <property type="entry name" value="KH_TYPE_1"/>
    <property type="match status" value="3"/>
</dbReference>
<dbReference type="AlphaFoldDB" id="A0A1E3NWC6"/>
<feature type="region of interest" description="Disordered" evidence="3">
    <location>
        <begin position="210"/>
        <end position="246"/>
    </location>
</feature>
<feature type="domain" description="K Homology" evidence="4">
    <location>
        <begin position="35"/>
        <end position="105"/>
    </location>
</feature>
<feature type="domain" description="K Homology" evidence="4">
    <location>
        <begin position="242"/>
        <end position="312"/>
    </location>
</feature>
<dbReference type="GeneID" id="30197755"/>
<keyword evidence="6" id="KW-1185">Reference proteome</keyword>
<feature type="domain" description="K Homology" evidence="4">
    <location>
        <begin position="129"/>
        <end position="200"/>
    </location>
</feature>
<dbReference type="Gene3D" id="3.30.1370.10">
    <property type="entry name" value="K Homology domain, type 1"/>
    <property type="match status" value="3"/>
</dbReference>
<evidence type="ECO:0000259" key="4">
    <source>
        <dbReference type="SMART" id="SM00322"/>
    </source>
</evidence>
<proteinExistence type="predicted"/>
<dbReference type="RefSeq" id="XP_019036507.1">
    <property type="nucleotide sequence ID" value="XM_019180509.1"/>
</dbReference>
<dbReference type="GO" id="GO:0003723">
    <property type="term" value="F:RNA binding"/>
    <property type="evidence" value="ECO:0007669"/>
    <property type="project" value="UniProtKB-UniRule"/>
</dbReference>
<keyword evidence="2" id="KW-0694">RNA-binding</keyword>
<evidence type="ECO:0000313" key="6">
    <source>
        <dbReference type="Proteomes" id="UP000094112"/>
    </source>
</evidence>
<evidence type="ECO:0000256" key="2">
    <source>
        <dbReference type="PROSITE-ProRule" id="PRU00117"/>
    </source>
</evidence>
<dbReference type="Proteomes" id="UP000094112">
    <property type="component" value="Unassembled WGS sequence"/>
</dbReference>
<dbReference type="InterPro" id="IPR004088">
    <property type="entry name" value="KH_dom_type_1"/>
</dbReference>
<gene>
    <name evidence="5" type="ORF">WICANDRAFT_107615</name>
</gene>
<dbReference type="STRING" id="683960.A0A1E3NWC6"/>
<keyword evidence="1" id="KW-0677">Repeat</keyword>
<evidence type="ECO:0000256" key="1">
    <source>
        <dbReference type="ARBA" id="ARBA00022737"/>
    </source>
</evidence>
<dbReference type="InterPro" id="IPR036612">
    <property type="entry name" value="KH_dom_type_1_sf"/>
</dbReference>
<evidence type="ECO:0000313" key="5">
    <source>
        <dbReference type="EMBL" id="ODQ57300.1"/>
    </source>
</evidence>
<dbReference type="PANTHER" id="PTHR10288">
    <property type="entry name" value="KH DOMAIN CONTAINING RNA BINDING PROTEIN"/>
    <property type="match status" value="1"/>
</dbReference>
<dbReference type="Pfam" id="PF00013">
    <property type="entry name" value="KH_1"/>
    <property type="match status" value="3"/>
</dbReference>
<dbReference type="SUPFAM" id="SSF54791">
    <property type="entry name" value="Eukaryotic type KH-domain (KH-domain type I)"/>
    <property type="match status" value="3"/>
</dbReference>
<reference evidence="5 6" key="1">
    <citation type="journal article" date="2016" name="Proc. Natl. Acad. Sci. U.S.A.">
        <title>Comparative genomics of biotechnologically important yeasts.</title>
        <authorList>
            <person name="Riley R."/>
            <person name="Haridas S."/>
            <person name="Wolfe K.H."/>
            <person name="Lopes M.R."/>
            <person name="Hittinger C.T."/>
            <person name="Goeker M."/>
            <person name="Salamov A.A."/>
            <person name="Wisecaver J.H."/>
            <person name="Long T.M."/>
            <person name="Calvey C.H."/>
            <person name="Aerts A.L."/>
            <person name="Barry K.W."/>
            <person name="Choi C."/>
            <person name="Clum A."/>
            <person name="Coughlan A.Y."/>
            <person name="Deshpande S."/>
            <person name="Douglass A.P."/>
            <person name="Hanson S.J."/>
            <person name="Klenk H.-P."/>
            <person name="LaButti K.M."/>
            <person name="Lapidus A."/>
            <person name="Lindquist E.A."/>
            <person name="Lipzen A.M."/>
            <person name="Meier-Kolthoff J.P."/>
            <person name="Ohm R.A."/>
            <person name="Otillar R.P."/>
            <person name="Pangilinan J.L."/>
            <person name="Peng Y."/>
            <person name="Rokas A."/>
            <person name="Rosa C.A."/>
            <person name="Scheuner C."/>
            <person name="Sibirny A.A."/>
            <person name="Slot J.C."/>
            <person name="Stielow J.B."/>
            <person name="Sun H."/>
            <person name="Kurtzman C.P."/>
            <person name="Blackwell M."/>
            <person name="Grigoriev I.V."/>
            <person name="Jeffries T.W."/>
        </authorList>
    </citation>
    <scope>NUCLEOTIDE SEQUENCE [LARGE SCALE GENOMIC DNA]</scope>
    <source>
        <strain evidence="6">ATCC 58044 / CBS 1984 / NCYC 433 / NRRL Y-366-8</strain>
    </source>
</reference>
<dbReference type="EMBL" id="KV454214">
    <property type="protein sequence ID" value="ODQ57300.1"/>
    <property type="molecule type" value="Genomic_DNA"/>
</dbReference>
<organism evidence="5 6">
    <name type="scientific">Wickerhamomyces anomalus (strain ATCC 58044 / CBS 1984 / NCYC 433 / NRRL Y-366-8)</name>
    <name type="common">Yeast</name>
    <name type="synonym">Hansenula anomala</name>
    <dbReference type="NCBI Taxonomy" id="683960"/>
    <lineage>
        <taxon>Eukaryota</taxon>
        <taxon>Fungi</taxon>
        <taxon>Dikarya</taxon>
        <taxon>Ascomycota</taxon>
        <taxon>Saccharomycotina</taxon>
        <taxon>Saccharomycetes</taxon>
        <taxon>Phaffomycetales</taxon>
        <taxon>Wickerhamomycetaceae</taxon>
        <taxon>Wickerhamomyces</taxon>
    </lineage>
</organism>
<dbReference type="SMART" id="SM00322">
    <property type="entry name" value="KH"/>
    <property type="match status" value="3"/>
</dbReference>